<dbReference type="Pfam" id="PF00041">
    <property type="entry name" value="fn3"/>
    <property type="match status" value="1"/>
</dbReference>
<feature type="non-terminal residue" evidence="6">
    <location>
        <position position="372"/>
    </location>
</feature>
<organism evidence="6 7">
    <name type="scientific">Stegodyphus mimosarum</name>
    <name type="common">African social velvet spider</name>
    <dbReference type="NCBI Taxonomy" id="407821"/>
    <lineage>
        <taxon>Eukaryota</taxon>
        <taxon>Metazoa</taxon>
        <taxon>Ecdysozoa</taxon>
        <taxon>Arthropoda</taxon>
        <taxon>Chelicerata</taxon>
        <taxon>Arachnida</taxon>
        <taxon>Araneae</taxon>
        <taxon>Araneomorphae</taxon>
        <taxon>Entelegynae</taxon>
        <taxon>Eresoidea</taxon>
        <taxon>Eresidae</taxon>
        <taxon>Stegodyphus</taxon>
    </lineage>
</organism>
<protein>
    <submittedName>
        <fullName evidence="6">Down syndrome cell adhesion molecule-like protein</fullName>
    </submittedName>
</protein>
<dbReference type="SUPFAM" id="SSF48726">
    <property type="entry name" value="Immunoglobulin"/>
    <property type="match status" value="3"/>
</dbReference>
<dbReference type="GO" id="GO:0007411">
    <property type="term" value="P:axon guidance"/>
    <property type="evidence" value="ECO:0007669"/>
    <property type="project" value="TreeGrafter"/>
</dbReference>
<dbReference type="GO" id="GO:0030424">
    <property type="term" value="C:axon"/>
    <property type="evidence" value="ECO:0007669"/>
    <property type="project" value="TreeGrafter"/>
</dbReference>
<dbReference type="InterPro" id="IPR036116">
    <property type="entry name" value="FN3_sf"/>
</dbReference>
<dbReference type="InterPro" id="IPR013098">
    <property type="entry name" value="Ig_I-set"/>
</dbReference>
<dbReference type="FunFam" id="2.60.40.10:FF:000104">
    <property type="entry name" value="Down syndrome cell adhesion molecule b"/>
    <property type="match status" value="1"/>
</dbReference>
<evidence type="ECO:0000256" key="1">
    <source>
        <dbReference type="ARBA" id="ARBA00022737"/>
    </source>
</evidence>
<proteinExistence type="predicted"/>
<dbReference type="Pfam" id="PF13927">
    <property type="entry name" value="Ig_3"/>
    <property type="match status" value="1"/>
</dbReference>
<gene>
    <name evidence="6" type="ORF">X975_01226</name>
</gene>
<dbReference type="SMART" id="SM00409">
    <property type="entry name" value="IG"/>
    <property type="match status" value="2"/>
</dbReference>
<dbReference type="PROSITE" id="PS50853">
    <property type="entry name" value="FN3"/>
    <property type="match status" value="1"/>
</dbReference>
<dbReference type="OMA" id="PRIFWKK"/>
<accession>A0A087UCY6</accession>
<dbReference type="PANTHER" id="PTHR10075:SF14">
    <property type="entry name" value="CELL ADHESION MOLECULE DSCAM2-RELATED"/>
    <property type="match status" value="1"/>
</dbReference>
<dbReference type="GO" id="GO:0098632">
    <property type="term" value="F:cell-cell adhesion mediator activity"/>
    <property type="evidence" value="ECO:0007669"/>
    <property type="project" value="TreeGrafter"/>
</dbReference>
<dbReference type="Gene3D" id="2.60.40.10">
    <property type="entry name" value="Immunoglobulins"/>
    <property type="match status" value="4"/>
</dbReference>
<dbReference type="InterPro" id="IPR003598">
    <property type="entry name" value="Ig_sub2"/>
</dbReference>
<evidence type="ECO:0000313" key="6">
    <source>
        <dbReference type="EMBL" id="KFM75225.1"/>
    </source>
</evidence>
<dbReference type="AlphaFoldDB" id="A0A087UCY6"/>
<dbReference type="CDD" id="cd00063">
    <property type="entry name" value="FN3"/>
    <property type="match status" value="1"/>
</dbReference>
<dbReference type="FunFam" id="2.60.40.10:FF:000719">
    <property type="entry name" value="nephrin isoform X1"/>
    <property type="match status" value="1"/>
</dbReference>
<dbReference type="SMART" id="SM00408">
    <property type="entry name" value="IGc2"/>
    <property type="match status" value="2"/>
</dbReference>
<dbReference type="GO" id="GO:0070593">
    <property type="term" value="P:dendrite self-avoidance"/>
    <property type="evidence" value="ECO:0007669"/>
    <property type="project" value="TreeGrafter"/>
</dbReference>
<dbReference type="InterPro" id="IPR003599">
    <property type="entry name" value="Ig_sub"/>
</dbReference>
<feature type="domain" description="Ig-like" evidence="4">
    <location>
        <begin position="154"/>
        <end position="246"/>
    </location>
</feature>
<dbReference type="InterPro" id="IPR013783">
    <property type="entry name" value="Ig-like_fold"/>
</dbReference>
<reference evidence="6 7" key="1">
    <citation type="submission" date="2013-11" db="EMBL/GenBank/DDBJ databases">
        <title>Genome sequencing of Stegodyphus mimosarum.</title>
        <authorList>
            <person name="Bechsgaard J."/>
        </authorList>
    </citation>
    <scope>NUCLEOTIDE SEQUENCE [LARGE SCALE GENOMIC DNA]</scope>
</reference>
<evidence type="ECO:0000256" key="3">
    <source>
        <dbReference type="SAM" id="MobiDB-lite"/>
    </source>
</evidence>
<name>A0A087UCY6_STEMI</name>
<dbReference type="PROSITE" id="PS50835">
    <property type="entry name" value="IG_LIKE"/>
    <property type="match status" value="2"/>
</dbReference>
<dbReference type="SMART" id="SM00060">
    <property type="entry name" value="FN3"/>
    <property type="match status" value="1"/>
</dbReference>
<evidence type="ECO:0000256" key="2">
    <source>
        <dbReference type="ARBA" id="ARBA00023319"/>
    </source>
</evidence>
<feature type="domain" description="Ig-like" evidence="4">
    <location>
        <begin position="56"/>
        <end position="149"/>
    </location>
</feature>
<sequence>MPLPLEKDLTIQNFEDSSVLMFRRTTSRHSGNYTCFASNAAASVNRTTQMIVNVPPRWKVEPTNNFAVVGQSVTMDCIAEGYPNPRIFWKKATGTQATDFRDVLSSYRRQVYDNGSLTLQEVSEIDGGHYLCQASNGIGAGLSKVIHLTIHTPPKFEAKFISHTVPKNKAAELKCEAVGELPIRIKWEKDKQPLDPQTMKRLSAVEESGAQSAISKLIIKDTSRSDSALYTCLASNQFGTDETNIQLVVQEPPSPPVDLIVKEKSSRSVVVSWSPTFSGNSPVTKYTVEFDNSSKTSSEGRLKETVVPGSETSAVIRGLLPATSYKFRVLAENVMGVSEPSEFITVVTEEEVPGGPPLDVEVHPTGSQSLKV</sequence>
<dbReference type="EMBL" id="KK119267">
    <property type="protein sequence ID" value="KFM75225.1"/>
    <property type="molecule type" value="Genomic_DNA"/>
</dbReference>
<keyword evidence="7" id="KW-1185">Reference proteome</keyword>
<dbReference type="OrthoDB" id="5982258at2759"/>
<dbReference type="PRINTS" id="PR00014">
    <property type="entry name" value="FNTYPEIII"/>
</dbReference>
<dbReference type="InterPro" id="IPR007110">
    <property type="entry name" value="Ig-like_dom"/>
</dbReference>
<evidence type="ECO:0000259" key="4">
    <source>
        <dbReference type="PROSITE" id="PS50835"/>
    </source>
</evidence>
<dbReference type="InterPro" id="IPR036179">
    <property type="entry name" value="Ig-like_dom_sf"/>
</dbReference>
<evidence type="ECO:0000313" key="7">
    <source>
        <dbReference type="Proteomes" id="UP000054359"/>
    </source>
</evidence>
<feature type="region of interest" description="Disordered" evidence="3">
    <location>
        <begin position="353"/>
        <end position="372"/>
    </location>
</feature>
<dbReference type="PANTHER" id="PTHR10075">
    <property type="entry name" value="BASIGIN RELATED"/>
    <property type="match status" value="1"/>
</dbReference>
<dbReference type="GO" id="GO:0005886">
    <property type="term" value="C:plasma membrane"/>
    <property type="evidence" value="ECO:0007669"/>
    <property type="project" value="TreeGrafter"/>
</dbReference>
<evidence type="ECO:0000259" key="5">
    <source>
        <dbReference type="PROSITE" id="PS50853"/>
    </source>
</evidence>
<keyword evidence="1" id="KW-0677">Repeat</keyword>
<dbReference type="GO" id="GO:0007156">
    <property type="term" value="P:homophilic cell adhesion via plasma membrane adhesion molecules"/>
    <property type="evidence" value="ECO:0007669"/>
    <property type="project" value="TreeGrafter"/>
</dbReference>
<keyword evidence="2" id="KW-0393">Immunoglobulin domain</keyword>
<dbReference type="InterPro" id="IPR003961">
    <property type="entry name" value="FN3_dom"/>
</dbReference>
<dbReference type="Pfam" id="PF07679">
    <property type="entry name" value="I-set"/>
    <property type="match status" value="1"/>
</dbReference>
<feature type="domain" description="Fibronectin type-III" evidence="5">
    <location>
        <begin position="255"/>
        <end position="351"/>
    </location>
</feature>
<dbReference type="SUPFAM" id="SSF49265">
    <property type="entry name" value="Fibronectin type III"/>
    <property type="match status" value="1"/>
</dbReference>
<dbReference type="STRING" id="407821.A0A087UCY6"/>
<dbReference type="Proteomes" id="UP000054359">
    <property type="component" value="Unassembled WGS sequence"/>
</dbReference>